<organism evidence="1 2">
    <name type="scientific">Plakobranchus ocellatus</name>
    <dbReference type="NCBI Taxonomy" id="259542"/>
    <lineage>
        <taxon>Eukaryota</taxon>
        <taxon>Metazoa</taxon>
        <taxon>Spiralia</taxon>
        <taxon>Lophotrochozoa</taxon>
        <taxon>Mollusca</taxon>
        <taxon>Gastropoda</taxon>
        <taxon>Heterobranchia</taxon>
        <taxon>Euthyneura</taxon>
        <taxon>Panpulmonata</taxon>
        <taxon>Sacoglossa</taxon>
        <taxon>Placobranchoidea</taxon>
        <taxon>Plakobranchidae</taxon>
        <taxon>Plakobranchus</taxon>
    </lineage>
</organism>
<dbReference type="Proteomes" id="UP000735302">
    <property type="component" value="Unassembled WGS sequence"/>
</dbReference>
<evidence type="ECO:0000313" key="2">
    <source>
        <dbReference type="Proteomes" id="UP000735302"/>
    </source>
</evidence>
<sequence>MLEQVYVGCDLTALVQLATMSSPGECTQGLYWTPRSGQATDTVAKVSICPSVWLIRASHPGLGGNTPGFTSRFIATMARPGARCRVLSRRPAPPDPACHGSSRLCPSQAGWTAYRIVAHGLRINSGRISINFCQRRT</sequence>
<proteinExistence type="predicted"/>
<evidence type="ECO:0000313" key="1">
    <source>
        <dbReference type="EMBL" id="GFO21521.1"/>
    </source>
</evidence>
<dbReference type="EMBL" id="BLXT01005260">
    <property type="protein sequence ID" value="GFO21521.1"/>
    <property type="molecule type" value="Genomic_DNA"/>
</dbReference>
<accession>A0AAV4BDT7</accession>
<protein>
    <submittedName>
        <fullName evidence="1">Uncharacterized protein</fullName>
    </submittedName>
</protein>
<reference evidence="1 2" key="1">
    <citation type="journal article" date="2021" name="Elife">
        <title>Chloroplast acquisition without the gene transfer in kleptoplastic sea slugs, Plakobranchus ocellatus.</title>
        <authorList>
            <person name="Maeda T."/>
            <person name="Takahashi S."/>
            <person name="Yoshida T."/>
            <person name="Shimamura S."/>
            <person name="Takaki Y."/>
            <person name="Nagai Y."/>
            <person name="Toyoda A."/>
            <person name="Suzuki Y."/>
            <person name="Arimoto A."/>
            <person name="Ishii H."/>
            <person name="Satoh N."/>
            <person name="Nishiyama T."/>
            <person name="Hasebe M."/>
            <person name="Maruyama T."/>
            <person name="Minagawa J."/>
            <person name="Obokata J."/>
            <person name="Shigenobu S."/>
        </authorList>
    </citation>
    <scope>NUCLEOTIDE SEQUENCE [LARGE SCALE GENOMIC DNA]</scope>
</reference>
<comment type="caution">
    <text evidence="1">The sequence shown here is derived from an EMBL/GenBank/DDBJ whole genome shotgun (WGS) entry which is preliminary data.</text>
</comment>
<keyword evidence="2" id="KW-1185">Reference proteome</keyword>
<gene>
    <name evidence="1" type="ORF">PoB_004802600</name>
</gene>
<dbReference type="AlphaFoldDB" id="A0AAV4BDT7"/>
<name>A0AAV4BDT7_9GAST</name>